<evidence type="ECO:0000313" key="1">
    <source>
        <dbReference type="EMBL" id="SHG29731.1"/>
    </source>
</evidence>
<dbReference type="OrthoDB" id="9955012at2"/>
<organism evidence="1 2">
    <name type="scientific">Kaistia soli DSM 19436</name>
    <dbReference type="NCBI Taxonomy" id="1122133"/>
    <lineage>
        <taxon>Bacteria</taxon>
        <taxon>Pseudomonadati</taxon>
        <taxon>Pseudomonadota</taxon>
        <taxon>Alphaproteobacteria</taxon>
        <taxon>Hyphomicrobiales</taxon>
        <taxon>Kaistiaceae</taxon>
        <taxon>Kaistia</taxon>
    </lineage>
</organism>
<dbReference type="Proteomes" id="UP000184485">
    <property type="component" value="Unassembled WGS sequence"/>
</dbReference>
<accession>A0A1M5INB5</accession>
<dbReference type="AlphaFoldDB" id="A0A1M5INB5"/>
<sequence>MMETVREMIARIDAEMQAAAGWLEIERLEDGPHLASSGVRCQADAVEFDDDAGFTTRIPYGSVVAIRFGRQGEAMPLATLAAPRVVVPLRATG</sequence>
<dbReference type="EMBL" id="FQUP01000004">
    <property type="protein sequence ID" value="SHG29731.1"/>
    <property type="molecule type" value="Genomic_DNA"/>
</dbReference>
<keyword evidence="2" id="KW-1185">Reference proteome</keyword>
<dbReference type="STRING" id="1122133.SAMN02745157_3947"/>
<proteinExistence type="predicted"/>
<evidence type="ECO:0000313" key="2">
    <source>
        <dbReference type="Proteomes" id="UP000184485"/>
    </source>
</evidence>
<protein>
    <submittedName>
        <fullName evidence="1">Uncharacterized protein</fullName>
    </submittedName>
</protein>
<reference evidence="1 2" key="1">
    <citation type="submission" date="2016-11" db="EMBL/GenBank/DDBJ databases">
        <authorList>
            <person name="Jaros S."/>
            <person name="Januszkiewicz K."/>
            <person name="Wedrychowicz H."/>
        </authorList>
    </citation>
    <scope>NUCLEOTIDE SEQUENCE [LARGE SCALE GENOMIC DNA]</scope>
    <source>
        <strain evidence="1 2">DSM 19436</strain>
    </source>
</reference>
<name>A0A1M5INB5_9HYPH</name>
<gene>
    <name evidence="1" type="ORF">SAMN02745157_3947</name>
</gene>
<dbReference type="RefSeq" id="WP_073056242.1">
    <property type="nucleotide sequence ID" value="NZ_FQUP01000004.1"/>
</dbReference>